<protein>
    <submittedName>
        <fullName evidence="2">Uncharacterized protein</fullName>
    </submittedName>
</protein>
<keyword evidence="1" id="KW-0732">Signal</keyword>
<name>A0ABU9T7I8_9HYPH</name>
<comment type="caution">
    <text evidence="2">The sequence shown here is derived from an EMBL/GenBank/DDBJ whole genome shotgun (WGS) entry which is preliminary data.</text>
</comment>
<dbReference type="Proteomes" id="UP001477870">
    <property type="component" value="Unassembled WGS sequence"/>
</dbReference>
<evidence type="ECO:0000256" key="1">
    <source>
        <dbReference type="SAM" id="SignalP"/>
    </source>
</evidence>
<proteinExistence type="predicted"/>
<dbReference type="RefSeq" id="WP_342848453.1">
    <property type="nucleotide sequence ID" value="NZ_JBBMQO010000005.1"/>
</dbReference>
<organism evidence="2 3">
    <name type="scientific">Ahrensia kielensis</name>
    <dbReference type="NCBI Taxonomy" id="76980"/>
    <lineage>
        <taxon>Bacteria</taxon>
        <taxon>Pseudomonadati</taxon>
        <taxon>Pseudomonadota</taxon>
        <taxon>Alphaproteobacteria</taxon>
        <taxon>Hyphomicrobiales</taxon>
        <taxon>Ahrensiaceae</taxon>
        <taxon>Ahrensia</taxon>
    </lineage>
</organism>
<feature type="signal peptide" evidence="1">
    <location>
        <begin position="1"/>
        <end position="21"/>
    </location>
</feature>
<reference evidence="2 3" key="1">
    <citation type="submission" date="2024-03" db="EMBL/GenBank/DDBJ databases">
        <title>Community enrichment and isolation of bacterial strains for fucoidan degradation.</title>
        <authorList>
            <person name="Sichert A."/>
        </authorList>
    </citation>
    <scope>NUCLEOTIDE SEQUENCE [LARGE SCALE GENOMIC DNA]</scope>
    <source>
        <strain evidence="2 3">AS62</strain>
    </source>
</reference>
<feature type="chain" id="PRO_5045688329" evidence="1">
    <location>
        <begin position="22"/>
        <end position="204"/>
    </location>
</feature>
<dbReference type="EMBL" id="JBBMQO010000005">
    <property type="protein sequence ID" value="MEM5502091.1"/>
    <property type="molecule type" value="Genomic_DNA"/>
</dbReference>
<evidence type="ECO:0000313" key="3">
    <source>
        <dbReference type="Proteomes" id="UP001477870"/>
    </source>
</evidence>
<keyword evidence="3" id="KW-1185">Reference proteome</keyword>
<sequence>MRKLLISGLIGFQIIAAPSFAQEIAMSTEVSSVYTDLNIDEACVAYQMDMLGGSFACSGYKGYSVIFQEGDARESVFYGFVGDWFGEGAFESFQAFNNVGDKIEWRLVGDFPYAAILRWHISAEDGTADGDQGQVLVVSKVAQPAVGDGCVVGYVDALENENANEMAREIADSLARDFRCRIDEPEFHGNEGLAAGFPMRTFGP</sequence>
<accession>A0ABU9T7I8</accession>
<evidence type="ECO:0000313" key="2">
    <source>
        <dbReference type="EMBL" id="MEM5502091.1"/>
    </source>
</evidence>
<gene>
    <name evidence="2" type="ORF">WNY59_10865</name>
</gene>